<dbReference type="EMBL" id="JAYMYQ010000004">
    <property type="protein sequence ID" value="KAK7336740.1"/>
    <property type="molecule type" value="Genomic_DNA"/>
</dbReference>
<feature type="domain" description="Gnk2-homologous" evidence="12">
    <location>
        <begin position="484"/>
        <end position="589"/>
    </location>
</feature>
<dbReference type="GO" id="GO:0016020">
    <property type="term" value="C:membrane"/>
    <property type="evidence" value="ECO:0007669"/>
    <property type="project" value="UniProtKB-SubCell"/>
</dbReference>
<dbReference type="InterPro" id="IPR002902">
    <property type="entry name" value="GNK2"/>
</dbReference>
<evidence type="ECO:0000256" key="3">
    <source>
        <dbReference type="ARBA" id="ARBA00022448"/>
    </source>
</evidence>
<dbReference type="GO" id="GO:0015743">
    <property type="term" value="P:malate transport"/>
    <property type="evidence" value="ECO:0007669"/>
    <property type="project" value="InterPro"/>
</dbReference>
<feature type="transmembrane region" description="Helical" evidence="11">
    <location>
        <begin position="148"/>
        <end position="167"/>
    </location>
</feature>
<evidence type="ECO:0000256" key="2">
    <source>
        <dbReference type="ARBA" id="ARBA00007079"/>
    </source>
</evidence>
<keyword evidence="3" id="KW-0813">Transport</keyword>
<dbReference type="CDD" id="cd23509">
    <property type="entry name" value="Gnk2-like"/>
    <property type="match status" value="1"/>
</dbReference>
<evidence type="ECO:0000256" key="8">
    <source>
        <dbReference type="ARBA" id="ARBA00023065"/>
    </source>
</evidence>
<sequence>MESTHVIAIPNGEENIGHMKENNTLKFPLPPIISHLRKNEIHCSMVSTTSNLREKQKKSEDNTRKMIHSIKVGISLVLVSLLYLLNPLFEQVGENAMWAIMTVIVIFEFSAGATLGKGFNRGIGTIVGGALGCLAAFFAQSIGIGSVANSIIIAISVFILGSITTYVRLVPRIKKRYDYGVMIFLLTFNLVVVSGVRANMKVWEIARERLVTILMGFIVCICVSLLVFPLWASDELHHSIVSRLFDLADTIQGWSGECTKVVSEKENQPARGASASFNVCKSVLNSKSKDESLANFAKWEPWHGKFGFSYPWERYLKIGEVLRDLAAFILAVGQCIQASKQSMDSLRQSQSTQLETCDAIVSRVVCIMRELGNSMKQMRKCEARANISAQLKAARAELSLVISKSKIAEFEDDQVLAIASFVFLLVEVVGKVEELVKEVEELGDNVGLRTPSPPMRKMGIPKKCVSIAIGLLCMWSVVDSIPDTTITNVLCNNGEYTFGDPFANSLSYVFMDLEKETPAQKNYDYYNISPYPNAFAYGHAACNLNLTSSGCKTCLGVAKTALFNTCQTPRIGARSVLHDCAIRYEQYPFDN</sequence>
<dbReference type="Pfam" id="PF01657">
    <property type="entry name" value="Stress-antifung"/>
    <property type="match status" value="1"/>
</dbReference>
<keyword evidence="6" id="KW-0677">Repeat</keyword>
<feature type="transmembrane region" description="Helical" evidence="11">
    <location>
        <begin position="210"/>
        <end position="232"/>
    </location>
</feature>
<evidence type="ECO:0000256" key="4">
    <source>
        <dbReference type="ARBA" id="ARBA00022692"/>
    </source>
</evidence>
<feature type="transmembrane region" description="Helical" evidence="11">
    <location>
        <begin position="123"/>
        <end position="142"/>
    </location>
</feature>
<evidence type="ECO:0000313" key="13">
    <source>
        <dbReference type="EMBL" id="KAK7336740.1"/>
    </source>
</evidence>
<dbReference type="PROSITE" id="PS51473">
    <property type="entry name" value="GNK2"/>
    <property type="match status" value="1"/>
</dbReference>
<evidence type="ECO:0000313" key="14">
    <source>
        <dbReference type="Proteomes" id="UP001367508"/>
    </source>
</evidence>
<dbReference type="InterPro" id="IPR038408">
    <property type="entry name" value="GNK2_sf"/>
</dbReference>
<dbReference type="AlphaFoldDB" id="A0AAN9QGG9"/>
<evidence type="ECO:0000256" key="1">
    <source>
        <dbReference type="ARBA" id="ARBA00004141"/>
    </source>
</evidence>
<comment type="subcellular location">
    <subcellularLocation>
        <location evidence="1">Membrane</location>
        <topology evidence="1">Multi-pass membrane protein</topology>
    </subcellularLocation>
</comment>
<keyword evidence="10" id="KW-0407">Ion channel</keyword>
<feature type="transmembrane region" description="Helical" evidence="11">
    <location>
        <begin position="66"/>
        <end position="85"/>
    </location>
</feature>
<dbReference type="PANTHER" id="PTHR31086">
    <property type="entry name" value="ALUMINUM-ACTIVATED MALATE TRANSPORTER 10"/>
    <property type="match status" value="1"/>
</dbReference>
<keyword evidence="9 11" id="KW-0472">Membrane</keyword>
<dbReference type="Gene3D" id="3.30.430.20">
    <property type="entry name" value="Gnk2 domain, C-X8-C-X2-C motif"/>
    <property type="match status" value="1"/>
</dbReference>
<dbReference type="FunFam" id="3.30.430.20:FF:000023">
    <property type="entry name" value="Antifungal protein ginkbilobin-2"/>
    <property type="match status" value="1"/>
</dbReference>
<comment type="caution">
    <text evidence="13">The sequence shown here is derived from an EMBL/GenBank/DDBJ whole genome shotgun (WGS) entry which is preliminary data.</text>
</comment>
<evidence type="ECO:0000256" key="7">
    <source>
        <dbReference type="ARBA" id="ARBA00022989"/>
    </source>
</evidence>
<dbReference type="InterPro" id="IPR020966">
    <property type="entry name" value="ALMT"/>
</dbReference>
<reference evidence="13 14" key="1">
    <citation type="submission" date="2024-01" db="EMBL/GenBank/DDBJ databases">
        <title>The genomes of 5 underutilized Papilionoideae crops provide insights into root nodulation and disease resistanc.</title>
        <authorList>
            <person name="Jiang F."/>
        </authorList>
    </citation>
    <scope>NUCLEOTIDE SEQUENCE [LARGE SCALE GENOMIC DNA]</scope>
    <source>
        <strain evidence="13">LVBAO_FW01</strain>
        <tissue evidence="13">Leaves</tissue>
    </source>
</reference>
<keyword evidence="5" id="KW-0732">Signal</keyword>
<comment type="similarity">
    <text evidence="2">Belongs to the aromatic acid exporter (TC 2.A.85) family.</text>
</comment>
<evidence type="ECO:0000256" key="11">
    <source>
        <dbReference type="SAM" id="Phobius"/>
    </source>
</evidence>
<keyword evidence="7 11" id="KW-1133">Transmembrane helix</keyword>
<dbReference type="Pfam" id="PF11744">
    <property type="entry name" value="ALMT"/>
    <property type="match status" value="1"/>
</dbReference>
<evidence type="ECO:0000256" key="10">
    <source>
        <dbReference type="ARBA" id="ARBA00023303"/>
    </source>
</evidence>
<keyword evidence="4 11" id="KW-0812">Transmembrane</keyword>
<protein>
    <recommendedName>
        <fullName evidence="12">Gnk2-homologous domain-containing protein</fullName>
    </recommendedName>
</protein>
<accession>A0AAN9QGG9</accession>
<dbReference type="Proteomes" id="UP001367508">
    <property type="component" value="Unassembled WGS sequence"/>
</dbReference>
<proteinExistence type="inferred from homology"/>
<evidence type="ECO:0000256" key="9">
    <source>
        <dbReference type="ARBA" id="ARBA00023136"/>
    </source>
</evidence>
<gene>
    <name evidence="13" type="ORF">VNO77_17286</name>
</gene>
<evidence type="ECO:0000256" key="6">
    <source>
        <dbReference type="ARBA" id="ARBA00022737"/>
    </source>
</evidence>
<evidence type="ECO:0000256" key="5">
    <source>
        <dbReference type="ARBA" id="ARBA00022729"/>
    </source>
</evidence>
<keyword evidence="8" id="KW-0406">Ion transport</keyword>
<dbReference type="GO" id="GO:0034220">
    <property type="term" value="P:monoatomic ion transmembrane transport"/>
    <property type="evidence" value="ECO:0007669"/>
    <property type="project" value="UniProtKB-KW"/>
</dbReference>
<organism evidence="13 14">
    <name type="scientific">Canavalia gladiata</name>
    <name type="common">Sword bean</name>
    <name type="synonym">Dolichos gladiatus</name>
    <dbReference type="NCBI Taxonomy" id="3824"/>
    <lineage>
        <taxon>Eukaryota</taxon>
        <taxon>Viridiplantae</taxon>
        <taxon>Streptophyta</taxon>
        <taxon>Embryophyta</taxon>
        <taxon>Tracheophyta</taxon>
        <taxon>Spermatophyta</taxon>
        <taxon>Magnoliopsida</taxon>
        <taxon>eudicotyledons</taxon>
        <taxon>Gunneridae</taxon>
        <taxon>Pentapetalae</taxon>
        <taxon>rosids</taxon>
        <taxon>fabids</taxon>
        <taxon>Fabales</taxon>
        <taxon>Fabaceae</taxon>
        <taxon>Papilionoideae</taxon>
        <taxon>50 kb inversion clade</taxon>
        <taxon>NPAAA clade</taxon>
        <taxon>indigoferoid/millettioid clade</taxon>
        <taxon>Phaseoleae</taxon>
        <taxon>Canavalia</taxon>
    </lineage>
</organism>
<keyword evidence="14" id="KW-1185">Reference proteome</keyword>
<feature type="transmembrane region" description="Helical" evidence="11">
    <location>
        <begin position="97"/>
        <end position="116"/>
    </location>
</feature>
<evidence type="ECO:0000259" key="12">
    <source>
        <dbReference type="PROSITE" id="PS51473"/>
    </source>
</evidence>
<name>A0AAN9QGG9_CANGL</name>